<evidence type="ECO:0000313" key="4">
    <source>
        <dbReference type="EMBL" id="SFJ07596.1"/>
    </source>
</evidence>
<dbReference type="PANTHER" id="PTHR34236">
    <property type="entry name" value="DIMETHYL SULFOXIDE REDUCTASE TRANSCRIPTIONAL ACTIVATOR"/>
    <property type="match status" value="1"/>
</dbReference>
<keyword evidence="2" id="KW-0804">Transcription</keyword>
<evidence type="ECO:0000256" key="2">
    <source>
        <dbReference type="ARBA" id="ARBA00023163"/>
    </source>
</evidence>
<feature type="domain" description="HTH bat-type" evidence="3">
    <location>
        <begin position="157"/>
        <end position="208"/>
    </location>
</feature>
<evidence type="ECO:0000259" key="3">
    <source>
        <dbReference type="Pfam" id="PF04967"/>
    </source>
</evidence>
<reference evidence="4 5" key="1">
    <citation type="submission" date="2016-10" db="EMBL/GenBank/DDBJ databases">
        <authorList>
            <person name="de Groot N.N."/>
        </authorList>
    </citation>
    <scope>NUCLEOTIDE SEQUENCE [LARGE SCALE GENOMIC DNA]</scope>
    <source>
        <strain evidence="4 5">SP2</strain>
    </source>
</reference>
<dbReference type="OrthoDB" id="156233at2157"/>
<name>A0A1I3NFL2_9EURY</name>
<dbReference type="AlphaFoldDB" id="A0A1I3NFL2"/>
<proteinExistence type="predicted"/>
<dbReference type="OMA" id="TICKAHE"/>
<dbReference type="PANTHER" id="PTHR34236:SF1">
    <property type="entry name" value="DIMETHYL SULFOXIDE REDUCTASE TRANSCRIPTIONAL ACTIVATOR"/>
    <property type="match status" value="1"/>
</dbReference>
<dbReference type="InterPro" id="IPR007050">
    <property type="entry name" value="HTH_bacterioopsin"/>
</dbReference>
<evidence type="ECO:0000313" key="5">
    <source>
        <dbReference type="Proteomes" id="UP000182829"/>
    </source>
</evidence>
<dbReference type="Proteomes" id="UP000182829">
    <property type="component" value="Unassembled WGS sequence"/>
</dbReference>
<organism evidence="4 5">
    <name type="scientific">Natronobacterium gregoryi</name>
    <dbReference type="NCBI Taxonomy" id="44930"/>
    <lineage>
        <taxon>Archaea</taxon>
        <taxon>Methanobacteriati</taxon>
        <taxon>Methanobacteriota</taxon>
        <taxon>Stenosarchaea group</taxon>
        <taxon>Halobacteria</taxon>
        <taxon>Halobacteriales</taxon>
        <taxon>Natrialbaceae</taxon>
        <taxon>Natronobacterium</taxon>
    </lineage>
</organism>
<evidence type="ECO:0000256" key="1">
    <source>
        <dbReference type="ARBA" id="ARBA00023015"/>
    </source>
</evidence>
<gene>
    <name evidence="4" type="ORF">SAMN05443661_11364</name>
</gene>
<dbReference type="GeneID" id="14209553"/>
<accession>A0A1I3NFL2</accession>
<protein>
    <submittedName>
        <fullName evidence="4">Predicted DNA binding protein, contains HTH domain</fullName>
    </submittedName>
</protein>
<keyword evidence="1" id="KW-0805">Transcription regulation</keyword>
<dbReference type="RefSeq" id="WP_005578013.1">
    <property type="nucleotide sequence ID" value="NZ_FORO01000013.1"/>
</dbReference>
<dbReference type="EMBL" id="FORO01000013">
    <property type="protein sequence ID" value="SFJ07596.1"/>
    <property type="molecule type" value="Genomic_DNA"/>
</dbReference>
<dbReference type="Pfam" id="PF04967">
    <property type="entry name" value="HTH_10"/>
    <property type="match status" value="1"/>
</dbReference>
<sequence length="223" mass="24917">MTTVVELEVPADRLGLAQTFDRVPTFEFQIGGLIGDVAPLVRVTGPDRRTIEDTLESDSSVVVVASVASECSESEHEQWLFRLDFGERLKLFQQIVSANEGAILAARGRDGTWSVQLLYHDRKSVSTCHELFGQYDFGVEVTRINDPTDLEQERTPLTKTQYETIAAAHELGYFDVPRRITLEELAAELDVSHQALSERLRRCQSALVSAELASRLTPIEIDP</sequence>